<protein>
    <recommendedName>
        <fullName evidence="3">YXWGXW repeat-containing protein</fullName>
    </recommendedName>
</protein>
<accession>A0A840RL87</accession>
<evidence type="ECO:0000313" key="1">
    <source>
        <dbReference type="EMBL" id="MBB5192953.1"/>
    </source>
</evidence>
<comment type="caution">
    <text evidence="1">The sequence shown here is derived from an EMBL/GenBank/DDBJ whole genome shotgun (WGS) entry which is preliminary data.</text>
</comment>
<evidence type="ECO:0000313" key="2">
    <source>
        <dbReference type="Proteomes" id="UP000543030"/>
    </source>
</evidence>
<evidence type="ECO:0008006" key="3">
    <source>
        <dbReference type="Google" id="ProtNLM"/>
    </source>
</evidence>
<dbReference type="EMBL" id="JACHHN010000009">
    <property type="protein sequence ID" value="MBB5192953.1"/>
    <property type="molecule type" value="Genomic_DNA"/>
</dbReference>
<dbReference type="PROSITE" id="PS51257">
    <property type="entry name" value="PROKAR_LIPOPROTEIN"/>
    <property type="match status" value="1"/>
</dbReference>
<name>A0A840RL87_9NEIS</name>
<dbReference type="Proteomes" id="UP000543030">
    <property type="component" value="Unassembled WGS sequence"/>
</dbReference>
<reference evidence="1 2" key="1">
    <citation type="submission" date="2020-08" db="EMBL/GenBank/DDBJ databases">
        <title>Genomic Encyclopedia of Type Strains, Phase IV (KMG-IV): sequencing the most valuable type-strain genomes for metagenomic binning, comparative biology and taxonomic classification.</title>
        <authorList>
            <person name="Goeker M."/>
        </authorList>
    </citation>
    <scope>NUCLEOTIDE SEQUENCE [LARGE SCALE GENOMIC DNA]</scope>
    <source>
        <strain evidence="1 2">DSM 18233</strain>
    </source>
</reference>
<keyword evidence="2" id="KW-1185">Reference proteome</keyword>
<dbReference type="InterPro" id="IPR024447">
    <property type="entry name" value="YXWGXW_rpt"/>
</dbReference>
<dbReference type="RefSeq" id="WP_184102613.1">
    <property type="nucleotide sequence ID" value="NZ_JACHHN010000009.1"/>
</dbReference>
<dbReference type="AlphaFoldDB" id="A0A840RL87"/>
<gene>
    <name evidence="1" type="ORF">HNQ50_003707</name>
</gene>
<dbReference type="Pfam" id="PF12779">
    <property type="entry name" value="WXXGXW"/>
    <property type="match status" value="2"/>
</dbReference>
<proteinExistence type="predicted"/>
<organism evidence="1 2">
    <name type="scientific">Silvimonas terrae</name>
    <dbReference type="NCBI Taxonomy" id="300266"/>
    <lineage>
        <taxon>Bacteria</taxon>
        <taxon>Pseudomonadati</taxon>
        <taxon>Pseudomonadota</taxon>
        <taxon>Betaproteobacteria</taxon>
        <taxon>Neisseriales</taxon>
        <taxon>Chitinibacteraceae</taxon>
        <taxon>Silvimonas</taxon>
    </lineage>
</organism>
<sequence>MKLSGKNTFAPSGVITLTVAAACIVGAFSGCATREKVVVRETVVAQPVVRKMPAPIHEDRGTAPGSDWGWVAGHWKWEGNDWFWVHGRWVEQAVPPMPVVIVEQIPVAPSPRHYWVPGHWVWQYNGHGGWVWIKGAWRV</sequence>